<dbReference type="SMART" id="SM00079">
    <property type="entry name" value="PBPe"/>
    <property type="match status" value="1"/>
</dbReference>
<dbReference type="AlphaFoldDB" id="G4D2M7"/>
<dbReference type="InterPro" id="IPR001638">
    <property type="entry name" value="Solute-binding_3/MltF_N"/>
</dbReference>
<protein>
    <submittedName>
        <fullName evidence="7">Polar amino acid uptake ABC superfamily ATP binding cassette transporter, amino acid-binding protein</fullName>
    </submittedName>
</protein>
<comment type="subcellular location">
    <subcellularLocation>
        <location evidence="1">Cell envelope</location>
    </subcellularLocation>
</comment>
<dbReference type="InterPro" id="IPR018313">
    <property type="entry name" value="SBP_3_CS"/>
</dbReference>
<accession>G4D2M7</accession>
<organism evidence="7 8">
    <name type="scientific">Peptoniphilus indolicus ATCC 29427</name>
    <dbReference type="NCBI Taxonomy" id="997350"/>
    <lineage>
        <taxon>Bacteria</taxon>
        <taxon>Bacillati</taxon>
        <taxon>Bacillota</taxon>
        <taxon>Tissierellia</taxon>
        <taxon>Tissierellales</taxon>
        <taxon>Peptoniphilaceae</taxon>
        <taxon>Peptoniphilus</taxon>
    </lineage>
</organism>
<evidence type="ECO:0000313" key="7">
    <source>
        <dbReference type="EMBL" id="EGY80210.1"/>
    </source>
</evidence>
<name>G4D2M7_9FIRM</name>
<proteinExistence type="inferred from homology"/>
<dbReference type="SUPFAM" id="SSF53850">
    <property type="entry name" value="Periplasmic binding protein-like II"/>
    <property type="match status" value="1"/>
</dbReference>
<keyword evidence="3" id="KW-0732">Signal</keyword>
<dbReference type="Gene3D" id="3.40.190.10">
    <property type="entry name" value="Periplasmic binding protein-like II"/>
    <property type="match status" value="2"/>
</dbReference>
<dbReference type="PATRIC" id="fig|997350.3.peg.635"/>
<dbReference type="Pfam" id="PF00497">
    <property type="entry name" value="SBP_bac_3"/>
    <property type="match status" value="1"/>
</dbReference>
<dbReference type="PANTHER" id="PTHR35936:SF17">
    <property type="entry name" value="ARGININE-BINDING EXTRACELLULAR PROTEIN ARTP"/>
    <property type="match status" value="1"/>
</dbReference>
<dbReference type="PROSITE" id="PS51257">
    <property type="entry name" value="PROKAR_LIPOPROTEIN"/>
    <property type="match status" value="1"/>
</dbReference>
<dbReference type="Proteomes" id="UP000003422">
    <property type="component" value="Unassembled WGS sequence"/>
</dbReference>
<evidence type="ECO:0000256" key="4">
    <source>
        <dbReference type="RuleBase" id="RU003744"/>
    </source>
</evidence>
<comment type="caution">
    <text evidence="7">The sequence shown here is derived from an EMBL/GenBank/DDBJ whole genome shotgun (WGS) entry which is preliminary data.</text>
</comment>
<keyword evidence="8" id="KW-1185">Reference proteome</keyword>
<evidence type="ECO:0000259" key="5">
    <source>
        <dbReference type="SMART" id="SM00062"/>
    </source>
</evidence>
<reference evidence="7 8" key="1">
    <citation type="submission" date="2011-06" db="EMBL/GenBank/DDBJ databases">
        <authorList>
            <person name="Muzny D."/>
            <person name="Qin X."/>
            <person name="Deng J."/>
            <person name="Jiang H."/>
            <person name="Liu Y."/>
            <person name="Qu J."/>
            <person name="Song X.-Z."/>
            <person name="Zhang L."/>
            <person name="Thornton R."/>
            <person name="Coyle M."/>
            <person name="Francisco L."/>
            <person name="Jackson L."/>
            <person name="Javaid M."/>
            <person name="Korchina V."/>
            <person name="Kovar C."/>
            <person name="Mata R."/>
            <person name="Mathew T."/>
            <person name="Ngo R."/>
            <person name="Nguyen L."/>
            <person name="Nguyen N."/>
            <person name="Okwuonu G."/>
            <person name="Ongeri F."/>
            <person name="Pham C."/>
            <person name="Simmons D."/>
            <person name="Wilczek-Boney K."/>
            <person name="Hale W."/>
            <person name="Jakkamsetti A."/>
            <person name="Pham P."/>
            <person name="Ruth R."/>
            <person name="San Lucas F."/>
            <person name="Warren J."/>
            <person name="Zhang J."/>
            <person name="Zhao Z."/>
            <person name="Zhou C."/>
            <person name="Zhu D."/>
            <person name="Lee S."/>
            <person name="Bess C."/>
            <person name="Blankenburg K."/>
            <person name="Forbes L."/>
            <person name="Fu Q."/>
            <person name="Gubbala S."/>
            <person name="Hirani K."/>
            <person name="Jayaseelan J.C."/>
            <person name="Lara F."/>
            <person name="Munidasa M."/>
            <person name="Palculict T."/>
            <person name="Patil S."/>
            <person name="Pu L.-L."/>
            <person name="Saada N."/>
            <person name="Tang L."/>
            <person name="Weissenberger G."/>
            <person name="Zhu Y."/>
            <person name="Hemphill L."/>
            <person name="Shang Y."/>
            <person name="Youmans B."/>
            <person name="Ayvaz T."/>
            <person name="Ross M."/>
            <person name="Santibanez J."/>
            <person name="Aqrawi P."/>
            <person name="Gross S."/>
            <person name="Joshi V."/>
            <person name="Fowler G."/>
            <person name="Nazareth L."/>
            <person name="Reid J."/>
            <person name="Worley K."/>
            <person name="Petrosino J."/>
            <person name="Highlander S."/>
            <person name="Gibbs R."/>
        </authorList>
    </citation>
    <scope>NUCLEOTIDE SEQUENCE [LARGE SCALE GENOMIC DNA]</scope>
    <source>
        <strain evidence="7 8">ATCC 29427</strain>
    </source>
</reference>
<comment type="similarity">
    <text evidence="2 4">Belongs to the bacterial solute-binding protein 3 family.</text>
</comment>
<dbReference type="GO" id="GO:0016020">
    <property type="term" value="C:membrane"/>
    <property type="evidence" value="ECO:0007669"/>
    <property type="project" value="InterPro"/>
</dbReference>
<dbReference type="GO" id="GO:0030313">
    <property type="term" value="C:cell envelope"/>
    <property type="evidence" value="ECO:0007669"/>
    <property type="project" value="UniProtKB-SubCell"/>
</dbReference>
<dbReference type="PROSITE" id="PS01039">
    <property type="entry name" value="SBP_BACTERIAL_3"/>
    <property type="match status" value="1"/>
</dbReference>
<sequence>MGERKMKKLVSIMAMGVLLMGLVACSGDKKETKVEDSLAKIKESGTIILGTSADYPPYEFHNIENGKDEIVGIDIEIAKAVAEDLGVELQIKDMSFDGLIAALNVGEMDFVMSGMASTPEREEAVDFSIPYNEQGQVLLVRAEDVEKYKSVEDLKGLTIGTQFGTVQESYAKENFKDSEVKSIQDNNAVVMELKNKTYDVVFAAKIVAEKFASMQEGLATVDIGAPNEPGYSAAVKKGNTALVEEINKAIDKLKAEGKIEAWIDQYSQSAGE</sequence>
<dbReference type="STRING" id="997350.HMPREF9129_0657"/>
<dbReference type="SMART" id="SM00062">
    <property type="entry name" value="PBPb"/>
    <property type="match status" value="1"/>
</dbReference>
<dbReference type="eggNOG" id="COG0834">
    <property type="taxonomic scope" value="Bacteria"/>
</dbReference>
<dbReference type="EMBL" id="AGBB01000059">
    <property type="protein sequence ID" value="EGY80210.1"/>
    <property type="molecule type" value="Genomic_DNA"/>
</dbReference>
<evidence type="ECO:0000256" key="3">
    <source>
        <dbReference type="ARBA" id="ARBA00022729"/>
    </source>
</evidence>
<dbReference type="OrthoDB" id="9774451at2"/>
<evidence type="ECO:0000256" key="2">
    <source>
        <dbReference type="ARBA" id="ARBA00010333"/>
    </source>
</evidence>
<evidence type="ECO:0000313" key="8">
    <source>
        <dbReference type="Proteomes" id="UP000003422"/>
    </source>
</evidence>
<evidence type="ECO:0000256" key="1">
    <source>
        <dbReference type="ARBA" id="ARBA00004196"/>
    </source>
</evidence>
<dbReference type="PANTHER" id="PTHR35936">
    <property type="entry name" value="MEMBRANE-BOUND LYTIC MUREIN TRANSGLYCOSYLASE F"/>
    <property type="match status" value="1"/>
</dbReference>
<dbReference type="InterPro" id="IPR001320">
    <property type="entry name" value="Iontro_rcpt_C"/>
</dbReference>
<feature type="domain" description="Solute-binding protein family 3/N-terminal" evidence="5">
    <location>
        <begin position="46"/>
        <end position="270"/>
    </location>
</feature>
<gene>
    <name evidence="7" type="ORF">HMPREF9129_0657</name>
</gene>
<dbReference type="HOGENOM" id="CLU_019602_18_2_9"/>
<evidence type="ECO:0000259" key="6">
    <source>
        <dbReference type="SMART" id="SM00079"/>
    </source>
</evidence>
<feature type="domain" description="Ionotropic glutamate receptor C-terminal" evidence="6">
    <location>
        <begin position="46"/>
        <end position="265"/>
    </location>
</feature>
<dbReference type="GO" id="GO:0015276">
    <property type="term" value="F:ligand-gated monoatomic ion channel activity"/>
    <property type="evidence" value="ECO:0007669"/>
    <property type="project" value="InterPro"/>
</dbReference>